<evidence type="ECO:0000256" key="1">
    <source>
        <dbReference type="SAM" id="MobiDB-lite"/>
    </source>
</evidence>
<evidence type="ECO:0008006" key="5">
    <source>
        <dbReference type="Google" id="ProtNLM"/>
    </source>
</evidence>
<dbReference type="OrthoDB" id="4503449at2"/>
<feature type="transmembrane region" description="Helical" evidence="2">
    <location>
        <begin position="119"/>
        <end position="139"/>
    </location>
</feature>
<feature type="transmembrane region" description="Helical" evidence="2">
    <location>
        <begin position="57"/>
        <end position="77"/>
    </location>
</feature>
<keyword evidence="2" id="KW-1133">Transmembrane helix</keyword>
<dbReference type="EMBL" id="VFPQ01000001">
    <property type="protein sequence ID" value="TQM74975.1"/>
    <property type="molecule type" value="Genomic_DNA"/>
</dbReference>
<feature type="transmembrane region" description="Helical" evidence="2">
    <location>
        <begin position="16"/>
        <end position="36"/>
    </location>
</feature>
<name>A0A543IWM5_9ACTN</name>
<proteinExistence type="predicted"/>
<gene>
    <name evidence="3" type="ORF">FHX40_1664</name>
</gene>
<protein>
    <recommendedName>
        <fullName evidence="5">DUF2637 domain-containing protein</fullName>
    </recommendedName>
</protein>
<evidence type="ECO:0000256" key="2">
    <source>
        <dbReference type="SAM" id="Phobius"/>
    </source>
</evidence>
<feature type="transmembrane region" description="Helical" evidence="2">
    <location>
        <begin position="89"/>
        <end position="107"/>
    </location>
</feature>
<organism evidence="3 4">
    <name type="scientific">Thermopolyspora flexuosa</name>
    <dbReference type="NCBI Taxonomy" id="103836"/>
    <lineage>
        <taxon>Bacteria</taxon>
        <taxon>Bacillati</taxon>
        <taxon>Actinomycetota</taxon>
        <taxon>Actinomycetes</taxon>
        <taxon>Streptosporangiales</taxon>
        <taxon>Streptosporangiaceae</taxon>
        <taxon>Thermopolyspora</taxon>
    </lineage>
</organism>
<sequence length="448" mass="48739">MPPIDQITQFAATNPVGTAIVCVFAFVVLVLAYFVVRGLCRNLVRLLRTWAQNRPPEDILTIVAACIATGVSAQGMWRFSGDVLGFDGPLRLLLFAFIEVAVITSAVRARRNMRENYSAGIDGVAVWALTSLSAVLSSLDARSPAEALFRLAAPLVAAWLWERGMAIERHRITGTKRINWRITPERILVRLGLAEVSDRSASEVDAHRRLTRVALAAKRARALRAAGASEWRMRRALAKLDRAVDQAVEYTGLAVDPARQQALLSQIGALYNSSALMDLSPPVPWAPTQNQQAQQVVVEQAAISAGNGSGGGDAAGADRSRPRVADANGQANRAAMLDDDDEDEVEVLEPAPQQHLDPAQRAALYRAARAYWDQQIERKIVPRAADIAKETGLPIALAREYRALWKLEPRAHALLEAAYHENGGRDTGTFPAIEVEDRVLTTNGSAPS</sequence>
<evidence type="ECO:0000313" key="3">
    <source>
        <dbReference type="EMBL" id="TQM74975.1"/>
    </source>
</evidence>
<keyword evidence="2" id="KW-0812">Transmembrane</keyword>
<keyword evidence="2" id="KW-0472">Membrane</keyword>
<comment type="caution">
    <text evidence="3">The sequence shown here is derived from an EMBL/GenBank/DDBJ whole genome shotgun (WGS) entry which is preliminary data.</text>
</comment>
<evidence type="ECO:0000313" key="4">
    <source>
        <dbReference type="Proteomes" id="UP000319213"/>
    </source>
</evidence>
<dbReference type="AlphaFoldDB" id="A0A543IWM5"/>
<reference evidence="3 4" key="1">
    <citation type="submission" date="2019-06" db="EMBL/GenBank/DDBJ databases">
        <title>Sequencing the genomes of 1000 actinobacteria strains.</title>
        <authorList>
            <person name="Klenk H.-P."/>
        </authorList>
    </citation>
    <scope>NUCLEOTIDE SEQUENCE [LARGE SCALE GENOMIC DNA]</scope>
    <source>
        <strain evidence="3 4">DSM 43186</strain>
    </source>
</reference>
<feature type="region of interest" description="Disordered" evidence="1">
    <location>
        <begin position="304"/>
        <end position="323"/>
    </location>
</feature>
<dbReference type="Proteomes" id="UP000319213">
    <property type="component" value="Unassembled WGS sequence"/>
</dbReference>
<keyword evidence="4" id="KW-1185">Reference proteome</keyword>
<accession>A0A543IWM5</accession>
<dbReference type="RefSeq" id="WP_142259064.1">
    <property type="nucleotide sequence ID" value="NZ_BMPV01000007.1"/>
</dbReference>